<evidence type="ECO:0000256" key="3">
    <source>
        <dbReference type="ARBA" id="ARBA00023002"/>
    </source>
</evidence>
<comment type="caution">
    <text evidence="9">The sequence shown here is derived from an EMBL/GenBank/DDBJ whole genome shotgun (WGS) entry which is preliminary data.</text>
</comment>
<dbReference type="PANTHER" id="PTHR11645">
    <property type="entry name" value="PYRROLINE-5-CARBOXYLATE REDUCTASE"/>
    <property type="match status" value="1"/>
</dbReference>
<proteinExistence type="inferred from homology"/>
<protein>
    <recommendedName>
        <fullName evidence="4 5">Pyrroline-5-carboxylate reductase</fullName>
        <shortName evidence="4">P5C reductase</shortName>
        <shortName evidence="4">P5CR</shortName>
        <ecNumber evidence="4 5">1.5.1.2</ecNumber>
    </recommendedName>
    <alternativeName>
        <fullName evidence="4">PCA reductase</fullName>
    </alternativeName>
</protein>
<comment type="pathway">
    <text evidence="4">Amino-acid biosynthesis; L-proline biosynthesis; L-proline from L-glutamate 5-semialdehyde: step 1/1.</text>
</comment>
<evidence type="ECO:0000313" key="9">
    <source>
        <dbReference type="EMBL" id="TCS67468.1"/>
    </source>
</evidence>
<dbReference type="PIRSF" id="PIRSF000193">
    <property type="entry name" value="Pyrrol-5-carb_rd"/>
    <property type="match status" value="1"/>
</dbReference>
<feature type="domain" description="Pyrroline-5-carboxylate reductase catalytic N-terminal" evidence="7">
    <location>
        <begin position="12"/>
        <end position="98"/>
    </location>
</feature>
<evidence type="ECO:0000256" key="5">
    <source>
        <dbReference type="NCBIfam" id="TIGR00112"/>
    </source>
</evidence>
<reference evidence="9 10" key="1">
    <citation type="submission" date="2019-03" db="EMBL/GenBank/DDBJ databases">
        <title>Genomic Encyclopedia of Type Strains, Phase IV (KMG-IV): sequencing the most valuable type-strain genomes for metagenomic binning, comparative biology and taxonomic classification.</title>
        <authorList>
            <person name="Goeker M."/>
        </authorList>
    </citation>
    <scope>NUCLEOTIDE SEQUENCE [LARGE SCALE GENOMIC DNA]</scope>
    <source>
        <strain evidence="9 10">DSM 104836</strain>
    </source>
</reference>
<comment type="catalytic activity">
    <reaction evidence="4">
        <text>L-proline + NADP(+) = (S)-1-pyrroline-5-carboxylate + NADPH + 2 H(+)</text>
        <dbReference type="Rhea" id="RHEA:14109"/>
        <dbReference type="ChEBI" id="CHEBI:15378"/>
        <dbReference type="ChEBI" id="CHEBI:17388"/>
        <dbReference type="ChEBI" id="CHEBI:57783"/>
        <dbReference type="ChEBI" id="CHEBI:58349"/>
        <dbReference type="ChEBI" id="CHEBI:60039"/>
        <dbReference type="EC" id="1.5.1.2"/>
    </reaction>
</comment>
<keyword evidence="2 4" id="KW-0521">NADP</keyword>
<dbReference type="EMBL" id="SLZU01000001">
    <property type="protein sequence ID" value="TCS67468.1"/>
    <property type="molecule type" value="Genomic_DNA"/>
</dbReference>
<dbReference type="Pfam" id="PF14748">
    <property type="entry name" value="P5CR_dimer"/>
    <property type="match status" value="1"/>
</dbReference>
<sequence length="271" mass="27627">MNMTELANRGLVLLGCGKMGSAMLEGWLKGGLSASSVWVNDPYPSDWLTAQGVNLNTTLPDSPAIVLIAVKPQMMQDALPTLKSYGNGDTLFLSVAAGIGIATYQDMLGARTPIIRAMPNTPAAVGRGITALIGNAVASDAQMAMAEELLQAVGQTVRLQAEAQMDAVTGVSGSGPAYVFHMIECLAAAGEAQGLAPDLAMTLAKATVAGAGALAEAADETPAQLRVNVTSPNGTTQAGLDVLMNSDTGLPSLMKNTVAAAADRSRELANG</sequence>
<dbReference type="Gene3D" id="3.40.50.720">
    <property type="entry name" value="NAD(P)-binding Rossmann-like Domain"/>
    <property type="match status" value="1"/>
</dbReference>
<dbReference type="AlphaFoldDB" id="A0A4R3JM61"/>
<dbReference type="InterPro" id="IPR029036">
    <property type="entry name" value="P5CR_dimer"/>
</dbReference>
<dbReference type="RefSeq" id="WP_132241576.1">
    <property type="nucleotide sequence ID" value="NZ_SLZU01000001.1"/>
</dbReference>
<dbReference type="Pfam" id="PF03807">
    <property type="entry name" value="F420_oxidored"/>
    <property type="match status" value="1"/>
</dbReference>
<comment type="similarity">
    <text evidence="1 4">Belongs to the pyrroline-5-carboxylate reductase family.</text>
</comment>
<dbReference type="GO" id="GO:0005737">
    <property type="term" value="C:cytoplasm"/>
    <property type="evidence" value="ECO:0007669"/>
    <property type="project" value="UniProtKB-SubCell"/>
</dbReference>
<dbReference type="GO" id="GO:0004735">
    <property type="term" value="F:pyrroline-5-carboxylate reductase activity"/>
    <property type="evidence" value="ECO:0007669"/>
    <property type="project" value="UniProtKB-UniRule"/>
</dbReference>
<dbReference type="SUPFAM" id="SSF48179">
    <property type="entry name" value="6-phosphogluconate dehydrogenase C-terminal domain-like"/>
    <property type="match status" value="1"/>
</dbReference>
<dbReference type="PANTHER" id="PTHR11645:SF0">
    <property type="entry name" value="PYRROLINE-5-CARBOXYLATE REDUCTASE 3"/>
    <property type="match status" value="1"/>
</dbReference>
<accession>A0A4R3JM61</accession>
<keyword evidence="10" id="KW-1185">Reference proteome</keyword>
<keyword evidence="4" id="KW-0028">Amino-acid biosynthesis</keyword>
<keyword evidence="4" id="KW-0641">Proline biosynthesis</keyword>
<evidence type="ECO:0000256" key="1">
    <source>
        <dbReference type="ARBA" id="ARBA00005525"/>
    </source>
</evidence>
<comment type="subcellular location">
    <subcellularLocation>
        <location evidence="4">Cytoplasm</location>
    </subcellularLocation>
</comment>
<dbReference type="EC" id="1.5.1.2" evidence="4 5"/>
<dbReference type="InterPro" id="IPR028939">
    <property type="entry name" value="P5C_Rdtase_cat_N"/>
</dbReference>
<feature type="binding site" evidence="6">
    <location>
        <begin position="14"/>
        <end position="19"/>
    </location>
    <ligand>
        <name>NADP(+)</name>
        <dbReference type="ChEBI" id="CHEBI:58349"/>
    </ligand>
</feature>
<dbReference type="InterPro" id="IPR036291">
    <property type="entry name" value="NAD(P)-bd_dom_sf"/>
</dbReference>
<dbReference type="NCBIfam" id="TIGR00112">
    <property type="entry name" value="proC"/>
    <property type="match status" value="1"/>
</dbReference>
<dbReference type="HAMAP" id="MF_01925">
    <property type="entry name" value="P5C_reductase"/>
    <property type="match status" value="1"/>
</dbReference>
<dbReference type="OrthoDB" id="9805754at2"/>
<dbReference type="GO" id="GO:0055129">
    <property type="term" value="P:L-proline biosynthetic process"/>
    <property type="evidence" value="ECO:0007669"/>
    <property type="project" value="UniProtKB-UniRule"/>
</dbReference>
<evidence type="ECO:0000313" key="10">
    <source>
        <dbReference type="Proteomes" id="UP000295696"/>
    </source>
</evidence>
<dbReference type="UniPathway" id="UPA00098">
    <property type="reaction ID" value="UER00361"/>
</dbReference>
<evidence type="ECO:0000259" key="8">
    <source>
        <dbReference type="Pfam" id="PF14748"/>
    </source>
</evidence>
<keyword evidence="4" id="KW-0963">Cytoplasm</keyword>
<dbReference type="Gene3D" id="1.10.3730.10">
    <property type="entry name" value="ProC C-terminal domain-like"/>
    <property type="match status" value="1"/>
</dbReference>
<gene>
    <name evidence="4" type="primary">proC</name>
    <name evidence="9" type="ORF">EDD52_101569</name>
</gene>
<dbReference type="FunFam" id="1.10.3730.10:FF:000001">
    <property type="entry name" value="Pyrroline-5-carboxylate reductase"/>
    <property type="match status" value="1"/>
</dbReference>
<dbReference type="SUPFAM" id="SSF51735">
    <property type="entry name" value="NAD(P)-binding Rossmann-fold domains"/>
    <property type="match status" value="1"/>
</dbReference>
<name>A0A4R3JM61_9RHOB</name>
<feature type="binding site" evidence="6">
    <location>
        <position position="56"/>
    </location>
    <ligand>
        <name>NADPH</name>
        <dbReference type="ChEBI" id="CHEBI:57783"/>
    </ligand>
</feature>
<evidence type="ECO:0000256" key="6">
    <source>
        <dbReference type="PIRSR" id="PIRSR000193-1"/>
    </source>
</evidence>
<organism evidence="9 10">
    <name type="scientific">Primorskyibacter sedentarius</name>
    <dbReference type="NCBI Taxonomy" id="745311"/>
    <lineage>
        <taxon>Bacteria</taxon>
        <taxon>Pseudomonadati</taxon>
        <taxon>Pseudomonadota</taxon>
        <taxon>Alphaproteobacteria</taxon>
        <taxon>Rhodobacterales</taxon>
        <taxon>Roseobacteraceae</taxon>
        <taxon>Primorskyibacter</taxon>
    </lineage>
</organism>
<comment type="function">
    <text evidence="4">Catalyzes the reduction of 1-pyrroline-5-carboxylate (PCA) to L-proline.</text>
</comment>
<dbReference type="InterPro" id="IPR008927">
    <property type="entry name" value="6-PGluconate_DH-like_C_sf"/>
</dbReference>
<keyword evidence="3 4" id="KW-0560">Oxidoreductase</keyword>
<dbReference type="InterPro" id="IPR000304">
    <property type="entry name" value="Pyrroline-COOH_reductase"/>
</dbReference>
<evidence type="ECO:0000259" key="7">
    <source>
        <dbReference type="Pfam" id="PF03807"/>
    </source>
</evidence>
<dbReference type="Proteomes" id="UP000295696">
    <property type="component" value="Unassembled WGS sequence"/>
</dbReference>
<feature type="binding site" evidence="6">
    <location>
        <begin position="69"/>
        <end position="72"/>
    </location>
    <ligand>
        <name>NADP(+)</name>
        <dbReference type="ChEBI" id="CHEBI:58349"/>
    </ligand>
</feature>
<feature type="domain" description="Pyrroline-5-carboxylate reductase dimerisation" evidence="8">
    <location>
        <begin position="162"/>
        <end position="268"/>
    </location>
</feature>
<evidence type="ECO:0000256" key="2">
    <source>
        <dbReference type="ARBA" id="ARBA00022857"/>
    </source>
</evidence>
<evidence type="ECO:0000256" key="4">
    <source>
        <dbReference type="HAMAP-Rule" id="MF_01925"/>
    </source>
</evidence>
<comment type="catalytic activity">
    <reaction evidence="4">
        <text>L-proline + NAD(+) = (S)-1-pyrroline-5-carboxylate + NADH + 2 H(+)</text>
        <dbReference type="Rhea" id="RHEA:14105"/>
        <dbReference type="ChEBI" id="CHEBI:15378"/>
        <dbReference type="ChEBI" id="CHEBI:17388"/>
        <dbReference type="ChEBI" id="CHEBI:57540"/>
        <dbReference type="ChEBI" id="CHEBI:57945"/>
        <dbReference type="ChEBI" id="CHEBI:60039"/>
        <dbReference type="EC" id="1.5.1.2"/>
    </reaction>
</comment>